<dbReference type="InterPro" id="IPR039653">
    <property type="entry name" value="Prenyltransferase"/>
</dbReference>
<dbReference type="OrthoDB" id="18170at2759"/>
<evidence type="ECO:0000256" key="6">
    <source>
        <dbReference type="ARBA" id="ARBA00022989"/>
    </source>
</evidence>
<comment type="subcellular location">
    <subcellularLocation>
        <location evidence="2">Membrane</location>
        <topology evidence="2">Multi-pass membrane protein</topology>
    </subcellularLocation>
</comment>
<keyword evidence="4" id="KW-0808">Transferase</keyword>
<comment type="similarity">
    <text evidence="3">Belongs to the UbiA prenyltransferase family.</text>
</comment>
<dbReference type="AlphaFoldDB" id="A0A284S3S8"/>
<evidence type="ECO:0000256" key="2">
    <source>
        <dbReference type="ARBA" id="ARBA00004141"/>
    </source>
</evidence>
<name>A0A284S3S8_ARMOS</name>
<evidence type="ECO:0000256" key="4">
    <source>
        <dbReference type="ARBA" id="ARBA00022679"/>
    </source>
</evidence>
<dbReference type="PANTHER" id="PTHR11048:SF28">
    <property type="entry name" value="4-HYDROXYBENZOATE POLYPRENYLTRANSFERASE, MITOCHONDRIAL"/>
    <property type="match status" value="1"/>
</dbReference>
<dbReference type="Gene3D" id="1.10.357.140">
    <property type="entry name" value="UbiA prenyltransferase"/>
    <property type="match status" value="1"/>
</dbReference>
<dbReference type="Proteomes" id="UP000219338">
    <property type="component" value="Unassembled WGS sequence"/>
</dbReference>
<comment type="cofactor">
    <cofactor evidence="1">
        <name>Mg(2+)</name>
        <dbReference type="ChEBI" id="CHEBI:18420"/>
    </cofactor>
</comment>
<dbReference type="PANTHER" id="PTHR11048">
    <property type="entry name" value="PRENYLTRANSFERASES"/>
    <property type="match status" value="1"/>
</dbReference>
<keyword evidence="7" id="KW-0472">Membrane</keyword>
<evidence type="ECO:0000256" key="7">
    <source>
        <dbReference type="ARBA" id="ARBA00023136"/>
    </source>
</evidence>
<evidence type="ECO:0000256" key="3">
    <source>
        <dbReference type="ARBA" id="ARBA00005985"/>
    </source>
</evidence>
<dbReference type="GO" id="GO:0016765">
    <property type="term" value="F:transferase activity, transferring alkyl or aryl (other than methyl) groups"/>
    <property type="evidence" value="ECO:0007669"/>
    <property type="project" value="InterPro"/>
</dbReference>
<proteinExistence type="inferred from homology"/>
<organism evidence="8 9">
    <name type="scientific">Armillaria ostoyae</name>
    <name type="common">Armillaria root rot fungus</name>
    <dbReference type="NCBI Taxonomy" id="47428"/>
    <lineage>
        <taxon>Eukaryota</taxon>
        <taxon>Fungi</taxon>
        <taxon>Dikarya</taxon>
        <taxon>Basidiomycota</taxon>
        <taxon>Agaricomycotina</taxon>
        <taxon>Agaricomycetes</taxon>
        <taxon>Agaricomycetidae</taxon>
        <taxon>Agaricales</taxon>
        <taxon>Marasmiineae</taxon>
        <taxon>Physalacriaceae</taxon>
        <taxon>Armillaria</taxon>
    </lineage>
</organism>
<gene>
    <name evidence="8" type="ORF">ARMOST_19129</name>
</gene>
<sequence>MALSTALCSQSSTFLVSKKGPKETITSSFASIFSNVNTLLAPPTRTEIHACRELCRLQRMRDRVPATWSLAMVYHAYPELTGMECITRAVIYSFLCIGIKCLIMTIDDILDYDIDANVERTKNRALPRGAIGIKRAWLFFALQVVIGVFLAYKSANFHVCVAVIRGVPDLQALDVLCTHPFGLDVQYRYLHGMGRSRT</sequence>
<dbReference type="InterPro" id="IPR000537">
    <property type="entry name" value="UbiA_prenyltransferase"/>
</dbReference>
<dbReference type="GO" id="GO:0005886">
    <property type="term" value="C:plasma membrane"/>
    <property type="evidence" value="ECO:0007669"/>
    <property type="project" value="TreeGrafter"/>
</dbReference>
<dbReference type="InterPro" id="IPR044878">
    <property type="entry name" value="UbiA_sf"/>
</dbReference>
<evidence type="ECO:0000313" key="8">
    <source>
        <dbReference type="EMBL" id="SJL15626.1"/>
    </source>
</evidence>
<keyword evidence="5" id="KW-0812">Transmembrane</keyword>
<evidence type="ECO:0000256" key="1">
    <source>
        <dbReference type="ARBA" id="ARBA00001946"/>
    </source>
</evidence>
<accession>A0A284S3S8</accession>
<evidence type="ECO:0000256" key="5">
    <source>
        <dbReference type="ARBA" id="ARBA00022692"/>
    </source>
</evidence>
<protein>
    <submittedName>
        <fullName evidence="8">Uncharacterized protein</fullName>
    </submittedName>
</protein>
<evidence type="ECO:0000313" key="9">
    <source>
        <dbReference type="Proteomes" id="UP000219338"/>
    </source>
</evidence>
<dbReference type="Pfam" id="PF01040">
    <property type="entry name" value="UbiA"/>
    <property type="match status" value="1"/>
</dbReference>
<dbReference type="EMBL" id="FUEG01000030">
    <property type="protein sequence ID" value="SJL15626.1"/>
    <property type="molecule type" value="Genomic_DNA"/>
</dbReference>
<reference evidence="9" key="1">
    <citation type="journal article" date="2017" name="Nat. Ecol. Evol.">
        <title>Genome expansion and lineage-specific genetic innovations in the forest pathogenic fungi Armillaria.</title>
        <authorList>
            <person name="Sipos G."/>
            <person name="Prasanna A.N."/>
            <person name="Walter M.C."/>
            <person name="O'Connor E."/>
            <person name="Balint B."/>
            <person name="Krizsan K."/>
            <person name="Kiss B."/>
            <person name="Hess J."/>
            <person name="Varga T."/>
            <person name="Slot J."/>
            <person name="Riley R."/>
            <person name="Boka B."/>
            <person name="Rigling D."/>
            <person name="Barry K."/>
            <person name="Lee J."/>
            <person name="Mihaltcheva S."/>
            <person name="LaButti K."/>
            <person name="Lipzen A."/>
            <person name="Waldron R."/>
            <person name="Moloney N.M."/>
            <person name="Sperisen C."/>
            <person name="Kredics L."/>
            <person name="Vagvoelgyi C."/>
            <person name="Patrignani A."/>
            <person name="Fitzpatrick D."/>
            <person name="Nagy I."/>
            <person name="Doyle S."/>
            <person name="Anderson J.B."/>
            <person name="Grigoriev I.V."/>
            <person name="Gueldener U."/>
            <person name="Muensterkoetter M."/>
            <person name="Nagy L.G."/>
        </authorList>
    </citation>
    <scope>NUCLEOTIDE SEQUENCE [LARGE SCALE GENOMIC DNA]</scope>
    <source>
        <strain evidence="9">C18/9</strain>
    </source>
</reference>
<keyword evidence="9" id="KW-1185">Reference proteome</keyword>
<dbReference type="STRING" id="47428.A0A284S3S8"/>
<keyword evidence="6" id="KW-1133">Transmembrane helix</keyword>